<dbReference type="RefSeq" id="WP_072913270.1">
    <property type="nucleotide sequence ID" value="NZ_FQYQ01000004.1"/>
</dbReference>
<keyword evidence="2 3" id="KW-0548">Nucleotidyltransferase</keyword>
<evidence type="ECO:0000256" key="2">
    <source>
        <dbReference type="ARBA" id="ARBA00022695"/>
    </source>
</evidence>
<evidence type="ECO:0000313" key="4">
    <source>
        <dbReference type="Proteomes" id="UP000184185"/>
    </source>
</evidence>
<dbReference type="GO" id="GO:0050518">
    <property type="term" value="F:2-C-methyl-D-erythritol 4-phosphate cytidylyltransferase activity"/>
    <property type="evidence" value="ECO:0007669"/>
    <property type="project" value="TreeGrafter"/>
</dbReference>
<evidence type="ECO:0000256" key="1">
    <source>
        <dbReference type="ARBA" id="ARBA00022679"/>
    </source>
</evidence>
<dbReference type="InterPro" id="IPR050088">
    <property type="entry name" value="IspD/TarI_cytidylyltransf_bact"/>
</dbReference>
<name>A0A1M6D852_PSEXY</name>
<dbReference type="Gene3D" id="3.90.550.10">
    <property type="entry name" value="Spore Coat Polysaccharide Biosynthesis Protein SpsA, Chain A"/>
    <property type="match status" value="1"/>
</dbReference>
<dbReference type="InterPro" id="IPR029044">
    <property type="entry name" value="Nucleotide-diphossugar_trans"/>
</dbReference>
<dbReference type="SUPFAM" id="SSF53448">
    <property type="entry name" value="Nucleotide-diphospho-sugar transferases"/>
    <property type="match status" value="1"/>
</dbReference>
<organism evidence="3 4">
    <name type="scientific">Pseudobutyrivibrio xylanivorans DSM 14809</name>
    <dbReference type="NCBI Taxonomy" id="1123012"/>
    <lineage>
        <taxon>Bacteria</taxon>
        <taxon>Bacillati</taxon>
        <taxon>Bacillota</taxon>
        <taxon>Clostridia</taxon>
        <taxon>Lachnospirales</taxon>
        <taxon>Lachnospiraceae</taxon>
        <taxon>Pseudobutyrivibrio</taxon>
    </lineage>
</organism>
<reference evidence="3 4" key="1">
    <citation type="submission" date="2016-11" db="EMBL/GenBank/DDBJ databases">
        <authorList>
            <person name="Jaros S."/>
            <person name="Januszkiewicz K."/>
            <person name="Wedrychowicz H."/>
        </authorList>
    </citation>
    <scope>NUCLEOTIDE SEQUENCE [LARGE SCALE GENOMIC DNA]</scope>
    <source>
        <strain evidence="3 4">DSM 14809</strain>
    </source>
</reference>
<gene>
    <name evidence="3" type="ORF">SAMN02745725_00886</name>
</gene>
<dbReference type="AlphaFoldDB" id="A0A1M6D852"/>
<dbReference type="CDD" id="cd02516">
    <property type="entry name" value="CDP-ME_synthetase"/>
    <property type="match status" value="1"/>
</dbReference>
<dbReference type="PANTHER" id="PTHR32125">
    <property type="entry name" value="2-C-METHYL-D-ERYTHRITOL 4-PHOSPHATE CYTIDYLYLTRANSFERASE, CHLOROPLASTIC"/>
    <property type="match status" value="1"/>
</dbReference>
<keyword evidence="4" id="KW-1185">Reference proteome</keyword>
<evidence type="ECO:0000313" key="3">
    <source>
        <dbReference type="EMBL" id="SHI69416.1"/>
    </source>
</evidence>
<dbReference type="InterPro" id="IPR034683">
    <property type="entry name" value="IspD/TarI"/>
</dbReference>
<dbReference type="EMBL" id="FQYQ01000004">
    <property type="protein sequence ID" value="SHI69416.1"/>
    <property type="molecule type" value="Genomic_DNA"/>
</dbReference>
<dbReference type="PANTHER" id="PTHR32125:SF8">
    <property type="entry name" value="RIBITOL-5-PHOSPHATE CYTIDYLYLTRANSFERASE"/>
    <property type="match status" value="1"/>
</dbReference>
<accession>A0A1M6D852</accession>
<sequence length="234" mass="25974">MTIAIVLSGGTGSRVGAVVPKQYIEVNGMPLILYCIEKLDESEKIDQIQIVAEVEWHDRIMDWLESFGLDAKILGFSEPGENRQCSILNALKDICDVAEDDDYVFIHDAARPLLSLELIDEAVNGMKGYDGVIPVLPMKDTVYLSKDGQSISSLLERSEVFAGQAPEVFVYGEYCKANKVLEDSGRIRAINGSTEPAVLAGMKIHMIDGDERNFKITTQADLERFVEIVKQDEQ</sequence>
<protein>
    <submittedName>
        <fullName evidence="3">2-C-methyl-D-erythritol 4-phosphate cytidylyltransferase</fullName>
    </submittedName>
</protein>
<dbReference type="Pfam" id="PF01128">
    <property type="entry name" value="IspD"/>
    <property type="match status" value="1"/>
</dbReference>
<proteinExistence type="predicted"/>
<dbReference type="OrthoDB" id="9806837at2"/>
<dbReference type="Proteomes" id="UP000184185">
    <property type="component" value="Unassembled WGS sequence"/>
</dbReference>
<keyword evidence="1 3" id="KW-0808">Transferase</keyword>